<sequence length="177" mass="20329">MEVSITGWDESDSRGKEDLMKTVIQSVILSYMMKTKEILRSTIWEHTVGTGSGVDINKKGRTGSRLSVLEFLSSMVIGDLRTIFSVKCLIRVDDRGPKGIEYLIHYEKQAEKYPNWNNANKYKTVNSVDRKPKKKGQNKEKQRDIFEQLLASGKVDSQAEIARKYEVRRAWVSKVLK</sequence>
<proteinExistence type="predicted"/>
<evidence type="ECO:0000313" key="2">
    <source>
        <dbReference type="Proteomes" id="UP000317593"/>
    </source>
</evidence>
<dbReference type="Proteomes" id="UP000317593">
    <property type="component" value="Unassembled WGS sequence"/>
</dbReference>
<dbReference type="EMBL" id="FXTH01000008">
    <property type="protein sequence ID" value="SMO64378.1"/>
    <property type="molecule type" value="Genomic_DNA"/>
</dbReference>
<name>A0A521CY75_9BACT</name>
<accession>A0A521CY75</accession>
<evidence type="ECO:0000313" key="1">
    <source>
        <dbReference type="EMBL" id="SMO64378.1"/>
    </source>
</evidence>
<evidence type="ECO:0008006" key="3">
    <source>
        <dbReference type="Google" id="ProtNLM"/>
    </source>
</evidence>
<organism evidence="1 2">
    <name type="scientific">Fodinibius sediminis</name>
    <dbReference type="NCBI Taxonomy" id="1214077"/>
    <lineage>
        <taxon>Bacteria</taxon>
        <taxon>Pseudomonadati</taxon>
        <taxon>Balneolota</taxon>
        <taxon>Balneolia</taxon>
        <taxon>Balneolales</taxon>
        <taxon>Balneolaceae</taxon>
        <taxon>Fodinibius</taxon>
    </lineage>
</organism>
<keyword evidence="2" id="KW-1185">Reference proteome</keyword>
<protein>
    <recommendedName>
        <fullName evidence="3">Helix-turn-helix domain of resolvase</fullName>
    </recommendedName>
</protein>
<dbReference type="AlphaFoldDB" id="A0A521CY75"/>
<gene>
    <name evidence="1" type="ORF">SAMN06265218_1087</name>
</gene>
<reference evidence="1 2" key="1">
    <citation type="submission" date="2017-05" db="EMBL/GenBank/DDBJ databases">
        <authorList>
            <person name="Varghese N."/>
            <person name="Submissions S."/>
        </authorList>
    </citation>
    <scope>NUCLEOTIDE SEQUENCE [LARGE SCALE GENOMIC DNA]</scope>
    <source>
        <strain evidence="1 2">DSM 21194</strain>
    </source>
</reference>
<dbReference type="RefSeq" id="WP_142714440.1">
    <property type="nucleotide sequence ID" value="NZ_FXTH01000008.1"/>
</dbReference>